<evidence type="ECO:0000313" key="5">
    <source>
        <dbReference type="Proteomes" id="UP000651977"/>
    </source>
</evidence>
<feature type="domain" description="Polysaccharide export protein N-terminal" evidence="2">
    <location>
        <begin position="5"/>
        <end position="79"/>
    </location>
</feature>
<accession>A0ABQ1I1Y4</accession>
<reference evidence="5" key="1">
    <citation type="journal article" date="2019" name="Int. J. Syst. Evol. Microbiol.">
        <title>The Global Catalogue of Microorganisms (GCM) 10K type strain sequencing project: providing services to taxonomists for standard genome sequencing and annotation.</title>
        <authorList>
            <consortium name="The Broad Institute Genomics Platform"/>
            <consortium name="The Broad Institute Genome Sequencing Center for Infectious Disease"/>
            <person name="Wu L."/>
            <person name="Ma J."/>
        </authorList>
    </citation>
    <scope>NUCLEOTIDE SEQUENCE [LARGE SCALE GENOMIC DNA]</scope>
    <source>
        <strain evidence="5">CGMCC 1.10131</strain>
    </source>
</reference>
<sequence length="174" mass="19212">MTKNPADYQYLIGPGDQLNIFVWRNPEISGTFLVRPDGMVSTSLVEDLKVSGKTPTQLARLIESELAEFIRDPIVTVTVAGFVGPFSEQVRVIGEAFEPQAINYREDMTLLDVMIQVGGLTEYADGDNARLVRVVGGEQRSYKILVGKLIQDGEIEANVDVLPGDIIIIPEAWF</sequence>
<evidence type="ECO:0000259" key="2">
    <source>
        <dbReference type="Pfam" id="PF02563"/>
    </source>
</evidence>
<dbReference type="InterPro" id="IPR017477">
    <property type="entry name" value="PEP-CTERM_polysacc_export"/>
</dbReference>
<dbReference type="Proteomes" id="UP000651977">
    <property type="component" value="Unassembled WGS sequence"/>
</dbReference>
<evidence type="ECO:0000256" key="1">
    <source>
        <dbReference type="ARBA" id="ARBA00022729"/>
    </source>
</evidence>
<keyword evidence="5" id="KW-1185">Reference proteome</keyword>
<evidence type="ECO:0000259" key="3">
    <source>
        <dbReference type="Pfam" id="PF10531"/>
    </source>
</evidence>
<dbReference type="InterPro" id="IPR049712">
    <property type="entry name" value="Poly_export"/>
</dbReference>
<dbReference type="Gene3D" id="3.30.1950.10">
    <property type="entry name" value="wza like domain"/>
    <property type="match status" value="1"/>
</dbReference>
<feature type="domain" description="Soluble ligand binding" evidence="3">
    <location>
        <begin position="90"/>
        <end position="139"/>
    </location>
</feature>
<keyword evidence="1" id="KW-0732">Signal</keyword>
<organism evidence="4 5">
    <name type="scientific">Agarivorans gilvus</name>
    <dbReference type="NCBI Taxonomy" id="680279"/>
    <lineage>
        <taxon>Bacteria</taxon>
        <taxon>Pseudomonadati</taxon>
        <taxon>Pseudomonadota</taxon>
        <taxon>Gammaproteobacteria</taxon>
        <taxon>Alteromonadales</taxon>
        <taxon>Alteromonadaceae</taxon>
        <taxon>Agarivorans</taxon>
    </lineage>
</organism>
<name>A0ABQ1I1Y4_9ALTE</name>
<evidence type="ECO:0000313" key="4">
    <source>
        <dbReference type="EMBL" id="GGB08750.1"/>
    </source>
</evidence>
<dbReference type="Gene3D" id="3.10.560.10">
    <property type="entry name" value="Outer membrane lipoprotein wza domain like"/>
    <property type="match status" value="1"/>
</dbReference>
<protein>
    <submittedName>
        <fullName evidence="4">Sugar ABC transporter substrate-binding protein</fullName>
    </submittedName>
</protein>
<dbReference type="Pfam" id="PF02563">
    <property type="entry name" value="Poly_export"/>
    <property type="match status" value="1"/>
</dbReference>
<dbReference type="InterPro" id="IPR019554">
    <property type="entry name" value="Soluble_ligand-bd"/>
</dbReference>
<proteinExistence type="predicted"/>
<dbReference type="EMBL" id="BMDY01000012">
    <property type="protein sequence ID" value="GGB08750.1"/>
    <property type="molecule type" value="Genomic_DNA"/>
</dbReference>
<comment type="caution">
    <text evidence="4">The sequence shown here is derived from an EMBL/GenBank/DDBJ whole genome shotgun (WGS) entry which is preliminary data.</text>
</comment>
<dbReference type="PANTHER" id="PTHR33619">
    <property type="entry name" value="POLYSACCHARIDE EXPORT PROTEIN GFCE-RELATED"/>
    <property type="match status" value="1"/>
</dbReference>
<dbReference type="Pfam" id="PF10531">
    <property type="entry name" value="SLBB"/>
    <property type="match status" value="1"/>
</dbReference>
<gene>
    <name evidence="4" type="ORF">GCM10007414_22730</name>
</gene>
<dbReference type="PANTHER" id="PTHR33619:SF3">
    <property type="entry name" value="POLYSACCHARIDE EXPORT PROTEIN GFCE-RELATED"/>
    <property type="match status" value="1"/>
</dbReference>
<dbReference type="NCBIfam" id="TIGR03027">
    <property type="entry name" value="pepcterm_export"/>
    <property type="match status" value="1"/>
</dbReference>
<dbReference type="InterPro" id="IPR003715">
    <property type="entry name" value="Poly_export_N"/>
</dbReference>